<keyword evidence="4" id="KW-1185">Reference proteome</keyword>
<evidence type="ECO:0000313" key="3">
    <source>
        <dbReference type="EMBL" id="MBG6104774.1"/>
    </source>
</evidence>
<dbReference type="InterPro" id="IPR012349">
    <property type="entry name" value="Split_barrel_FMN-bd"/>
</dbReference>
<dbReference type="Proteomes" id="UP000631791">
    <property type="component" value="Unassembled WGS sequence"/>
</dbReference>
<dbReference type="EMBL" id="JADOTY010000001">
    <property type="protein sequence ID" value="MBG6104774.1"/>
    <property type="molecule type" value="Genomic_DNA"/>
</dbReference>
<dbReference type="RefSeq" id="WP_196923165.1">
    <property type="nucleotide sequence ID" value="NZ_JADOTY010000001.1"/>
</dbReference>
<proteinExistence type="predicted"/>
<dbReference type="InterPro" id="IPR011576">
    <property type="entry name" value="Pyridox_Oxase_N"/>
</dbReference>
<dbReference type="PANTHER" id="PTHR35176">
    <property type="entry name" value="HEME OXYGENASE HI_0854-RELATED"/>
    <property type="match status" value="1"/>
</dbReference>
<protein>
    <submittedName>
        <fullName evidence="3">Pyridoxine/pyridoxamine 5'-phosphate oxidase</fullName>
    </submittedName>
</protein>
<dbReference type="SUPFAM" id="SSF50475">
    <property type="entry name" value="FMN-binding split barrel"/>
    <property type="match status" value="1"/>
</dbReference>
<accession>A0ABS0K820</accession>
<evidence type="ECO:0000256" key="1">
    <source>
        <dbReference type="ARBA" id="ARBA00023002"/>
    </source>
</evidence>
<gene>
    <name evidence="3" type="ORF">IW249_005188</name>
</gene>
<feature type="domain" description="Pyridoxamine 5'-phosphate oxidase N-terminal" evidence="2">
    <location>
        <begin position="32"/>
        <end position="156"/>
    </location>
</feature>
<name>A0ABS0K820_9ACTN</name>
<keyword evidence="1" id="KW-0560">Oxidoreductase</keyword>
<dbReference type="Gene3D" id="2.30.110.10">
    <property type="entry name" value="Electron Transport, Fmn-binding Protein, Chain A"/>
    <property type="match status" value="1"/>
</dbReference>
<organism evidence="3 4">
    <name type="scientific">Micromonospora vinacea</name>
    <dbReference type="NCBI Taxonomy" id="709878"/>
    <lineage>
        <taxon>Bacteria</taxon>
        <taxon>Bacillati</taxon>
        <taxon>Actinomycetota</taxon>
        <taxon>Actinomycetes</taxon>
        <taxon>Micromonosporales</taxon>
        <taxon>Micromonosporaceae</taxon>
        <taxon>Micromonospora</taxon>
    </lineage>
</organism>
<evidence type="ECO:0000313" key="4">
    <source>
        <dbReference type="Proteomes" id="UP000631791"/>
    </source>
</evidence>
<comment type="caution">
    <text evidence="3">The sequence shown here is derived from an EMBL/GenBank/DDBJ whole genome shotgun (WGS) entry which is preliminary data.</text>
</comment>
<evidence type="ECO:0000259" key="2">
    <source>
        <dbReference type="Pfam" id="PF01243"/>
    </source>
</evidence>
<sequence length="175" mass="18968">MRVDTPVAELLFHEEDATPFNTDVATLKTWSQALACLESAPKCWLSTVAPDGRPHAAPVMVVLVDGAPCIASRPNSRKSRNLARNPRAVITVSGDDLDLVVSADAHQVSGGAALRQVAAAFATKYDWTFTIRDDRVCDESLPGSPQYAFYEVSPVRAFGYGPDGLTATRWRFNST</sequence>
<dbReference type="PANTHER" id="PTHR35176:SF4">
    <property type="entry name" value="PYRIDOXAMINE 5'-PHOSPHATE OXIDASE-RELATED FMN-BINDING"/>
    <property type="match status" value="1"/>
</dbReference>
<dbReference type="Pfam" id="PF01243">
    <property type="entry name" value="PNPOx_N"/>
    <property type="match status" value="1"/>
</dbReference>
<dbReference type="InterPro" id="IPR052019">
    <property type="entry name" value="F420H2_bilvrd_red/Heme_oxyg"/>
</dbReference>
<reference evidence="3 4" key="1">
    <citation type="submission" date="2020-11" db="EMBL/GenBank/DDBJ databases">
        <title>Sequencing the genomes of 1000 actinobacteria strains.</title>
        <authorList>
            <person name="Klenk H.-P."/>
        </authorList>
    </citation>
    <scope>NUCLEOTIDE SEQUENCE [LARGE SCALE GENOMIC DNA]</scope>
    <source>
        <strain evidence="3 4">DSM 101695</strain>
    </source>
</reference>